<reference evidence="1 2" key="1">
    <citation type="submission" date="2021-03" db="EMBL/GenBank/DDBJ databases">
        <title>Genomic Encyclopedia of Type Strains, Phase IV (KMG-IV): sequencing the most valuable type-strain genomes for metagenomic binning, comparative biology and taxonomic classification.</title>
        <authorList>
            <person name="Goeker M."/>
        </authorList>
    </citation>
    <scope>NUCLEOTIDE SEQUENCE [LARGE SCALE GENOMIC DNA]</scope>
    <source>
        <strain evidence="1 2">DSM 26048</strain>
    </source>
</reference>
<comment type="caution">
    <text evidence="1">The sequence shown here is derived from an EMBL/GenBank/DDBJ whole genome shotgun (WGS) entry which is preliminary data.</text>
</comment>
<gene>
    <name evidence="1" type="ORF">J2Z66_004532</name>
</gene>
<keyword evidence="2" id="KW-1185">Reference proteome</keyword>
<protein>
    <submittedName>
        <fullName evidence="1">Uncharacterized protein</fullName>
    </submittedName>
</protein>
<evidence type="ECO:0000313" key="2">
    <source>
        <dbReference type="Proteomes" id="UP001519287"/>
    </source>
</evidence>
<accession>A0ABS4IZA7</accession>
<sequence>MHTIQLSPELHNAVNLFKTSAGSSSMKEKMISAFAVSNEESKALMKTFNLPSNSKAKLPKEPVSIWG</sequence>
<evidence type="ECO:0000313" key="1">
    <source>
        <dbReference type="EMBL" id="MBP1992915.1"/>
    </source>
</evidence>
<dbReference type="EMBL" id="JAGGLB010000016">
    <property type="protein sequence ID" value="MBP1992915.1"/>
    <property type="molecule type" value="Genomic_DNA"/>
</dbReference>
<proteinExistence type="predicted"/>
<dbReference type="Proteomes" id="UP001519287">
    <property type="component" value="Unassembled WGS sequence"/>
</dbReference>
<organism evidence="1 2">
    <name type="scientific">Paenibacillus eucommiae</name>
    <dbReference type="NCBI Taxonomy" id="1355755"/>
    <lineage>
        <taxon>Bacteria</taxon>
        <taxon>Bacillati</taxon>
        <taxon>Bacillota</taxon>
        <taxon>Bacilli</taxon>
        <taxon>Bacillales</taxon>
        <taxon>Paenibacillaceae</taxon>
        <taxon>Paenibacillus</taxon>
    </lineage>
</organism>
<name>A0ABS4IZA7_9BACL</name>
<dbReference type="RefSeq" id="WP_209974348.1">
    <property type="nucleotide sequence ID" value="NZ_JAGGLB010000016.1"/>
</dbReference>